<dbReference type="Gene3D" id="1.10.510.10">
    <property type="entry name" value="Transferase(Phosphotransferase) domain 1"/>
    <property type="match status" value="1"/>
</dbReference>
<dbReference type="InterPro" id="IPR005467">
    <property type="entry name" value="His_kinase_dom"/>
</dbReference>
<dbReference type="EMBL" id="JACJQL010000026">
    <property type="protein sequence ID" value="MBD2253056.1"/>
    <property type="molecule type" value="Genomic_DNA"/>
</dbReference>
<evidence type="ECO:0000313" key="8">
    <source>
        <dbReference type="EMBL" id="MBD2253056.1"/>
    </source>
</evidence>
<sequence length="1985" mass="222285">MTSTVHQFPVISGYTITEQIYWGSRTTVYRATQYIQKLPVVIKVLQREYPTFGELVQFRNQYAISKNLPIVGIIQPLSLEKFGNSYALIMEDWGGISLETYIQQQSLDIADILGIAIQLANILHELQQHRVIHKDIKPANILIHPESKQVKVIDFSIASLLPKETQEIQNPNTLEGTLAYLAPEQTGRMNRGIDYRSDFYALGVTLYQMLTGRLPFIADDPLELVHCHIAKIATPAHEVSIDVPPILGAIVAKLMAKNAEDRYQNALGLKHDLGECCNQWKQTGSIAEFELGQRDLCDRFIIPEKLYGRETEVQTLLDAFERVAVGTTELMLVAGFSGIGKTAVVNEVHKPIIKQRGYFIKGKFDQFNRNVPFSAFVQAFRDLMGQLLSESDAQLQHWKTQILAALGENAQVVVELIPELERIIGTQPPVPELSGTAAQNRFNLLFQKFIQVFTQPKHPLVMFVDDLQWADSASLNLIQVLMSESQTGCLLLLGAYRDNEVFAAHPLTLTLEGMEKAGATINTITLQPLSFTSLNHLIADTLHAQETVVKPLTELVMQKTHGNPFFATQFLKALHQDQLITFNSNAGYWQCDIVQVRDAALTDDVVELMAQQLQKLPQATQEILKLAACIGAQFDLNTLAIVSQQSPTDVATTLWKALQEGLILPQSDLYKFYLEEIQTTQHSPQETLNYRFLHDRVQQAAYSLIPEVQKQVTHLQIGQLLLQGLSPLERIEQIFEIVNQLNLGRGKISDAVQKQQLAQLNLQAGQKAKLSAAYQAAQNYYDSGIDLLTTEAWQTDYALIYTLHREGAEAAYLCSNFDRAEALYVVTLDHAQTPLDKAVVYRIQMTQYQLQGRNAEAIAIQRQSLQLLGWMMPKTPESIQATLEEEIATVNRFLEQQTIESILSFPKMENENIAELLRILQILFYAAWLDGQPTLALLALAKMTTLSLQYGNSDMSPFGYVGYGLIANTLLKEFAIAYQFGNMAVHLCEQFDNADVRGMTNFLFAADVHSWSRPIREADIYYDNAYKYGMDGGNWLTVGFMMMQSGSDRLTYGKNLDELYAIATTHADFLRHIKSFENLDALIAGVIQPIRNLLGLTHTHLIFDDDYFSESKYLEKYSDTPYHLAWLYSVKIRNSYLFGNQAAYPDLIPQLSIIENTVSSHTKVPSSVFYVALMHISLAESAQDEQERQLHWQALIPLEEKLNQWQAACPANIVHKCLLIQAEKARLKGQKLEAINLYEEAITTAKAHEYSYEEALANELAAQFYLNWGKEKVAAGYMQEAYYCYARWGAKAKVVDLETRYPDLLRPILQQTQASTSILSTLATISPLTVSGHNSDRHSSSSISINQALDFAAILKASQALSSNIQLDELLHQLTQIILQNSGSDRCVLILPSETGEWQVRAIATPNETQLYTEPLINHPHIPVKLIQYVKNTQEMVVIDNMETTLPVIGDYLRQHQPRSVLCMPLLHQGHLIGILYLNNQLICGVFTEERILILNFLCTQAAISLENARLYQQLEHSLQDAQQKSQDLAEVLALSNGQQQILALIAQRVSLNTILAATARSIESHAHHPAYCSFLLIDAEGRLCYAAAPSLPAAYNALIDGVKIGPEVGSCGTAAYCKASVTVTDIATDPLWANYQVAVDFGLRACTSTPILGADGQVLATLAMYLPVAGEFTLHDRKLMEVATYLARIAIERHQADIELQNTQLQIVQSEKMASLGNLVAGVAHEINNPIGFLNGSITNGQDYVQDLLGHLALYQQHYPNPVEAIQDHAEDIDLEFLLEDLPKLLDSMKGATDRITNISNSLRTFSRADTEYKISANLHEGLDSTLLILKYRLKANEYRPAIQIIQEFGDLPTIECFPGQLNQVFMNILANAIDMFDEMAQTQSFQALEANPQQITIRTEVISNQVYIRMRDNGKGMTQEVQEKIFEHLFTTKAVGKGTGLGLAIARQIVVEKHGGNLSVWSELGQGTEFTIQIPVEQATTWF</sequence>
<dbReference type="SUPFAM" id="SSF47384">
    <property type="entry name" value="Homodimeric domain of signal transducing histidine kinase"/>
    <property type="match status" value="1"/>
</dbReference>
<dbReference type="CDD" id="cd14014">
    <property type="entry name" value="STKc_PknB_like"/>
    <property type="match status" value="1"/>
</dbReference>
<dbReference type="InterPro" id="IPR029016">
    <property type="entry name" value="GAF-like_dom_sf"/>
</dbReference>
<dbReference type="Gene3D" id="1.10.287.130">
    <property type="match status" value="1"/>
</dbReference>
<dbReference type="SUPFAM" id="SSF56112">
    <property type="entry name" value="Protein kinase-like (PK-like)"/>
    <property type="match status" value="1"/>
</dbReference>
<dbReference type="InterPro" id="IPR027417">
    <property type="entry name" value="P-loop_NTPase"/>
</dbReference>
<dbReference type="SMART" id="SM00387">
    <property type="entry name" value="HATPase_c"/>
    <property type="match status" value="1"/>
</dbReference>
<accession>A0ABR8BGP9</accession>
<dbReference type="Gene3D" id="3.40.50.300">
    <property type="entry name" value="P-loop containing nucleotide triphosphate hydrolases"/>
    <property type="match status" value="1"/>
</dbReference>
<keyword evidence="3" id="KW-0597">Phosphoprotein</keyword>
<organism evidence="8 9">
    <name type="scientific">Nostoc parmelioides FACHB-3921</name>
    <dbReference type="NCBI Taxonomy" id="2692909"/>
    <lineage>
        <taxon>Bacteria</taxon>
        <taxon>Bacillati</taxon>
        <taxon>Cyanobacteriota</taxon>
        <taxon>Cyanophyceae</taxon>
        <taxon>Nostocales</taxon>
        <taxon>Nostocaceae</taxon>
        <taxon>Nostoc</taxon>
    </lineage>
</organism>
<dbReference type="SMART" id="SM00220">
    <property type="entry name" value="S_TKc"/>
    <property type="match status" value="1"/>
</dbReference>
<dbReference type="InterPro" id="IPR003661">
    <property type="entry name" value="HisK_dim/P_dom"/>
</dbReference>
<evidence type="ECO:0000256" key="5">
    <source>
        <dbReference type="ARBA" id="ARBA00023012"/>
    </source>
</evidence>
<dbReference type="SUPFAM" id="SSF55781">
    <property type="entry name" value="GAF domain-like"/>
    <property type="match status" value="2"/>
</dbReference>
<dbReference type="InterPro" id="IPR053159">
    <property type="entry name" value="Hybrid_Histidine_Kinase"/>
</dbReference>
<comment type="catalytic activity">
    <reaction evidence="1">
        <text>ATP + protein L-histidine = ADP + protein N-phospho-L-histidine.</text>
        <dbReference type="EC" id="2.7.13.3"/>
    </reaction>
</comment>
<dbReference type="SMART" id="SM00388">
    <property type="entry name" value="HisKA"/>
    <property type="match status" value="1"/>
</dbReference>
<feature type="domain" description="Protein kinase" evidence="6">
    <location>
        <begin position="14"/>
        <end position="274"/>
    </location>
</feature>
<dbReference type="Pfam" id="PF13185">
    <property type="entry name" value="GAF_2"/>
    <property type="match status" value="1"/>
</dbReference>
<dbReference type="CDD" id="cd00082">
    <property type="entry name" value="HisKA"/>
    <property type="match status" value="1"/>
</dbReference>
<dbReference type="InterPro" id="IPR000719">
    <property type="entry name" value="Prot_kinase_dom"/>
</dbReference>
<dbReference type="PROSITE" id="PS50109">
    <property type="entry name" value="HIS_KIN"/>
    <property type="match status" value="1"/>
</dbReference>
<evidence type="ECO:0000313" key="9">
    <source>
        <dbReference type="Proteomes" id="UP000621307"/>
    </source>
</evidence>
<protein>
    <recommendedName>
        <fullName evidence="2">histidine kinase</fullName>
        <ecNumber evidence="2">2.7.13.3</ecNumber>
    </recommendedName>
</protein>
<dbReference type="InterPro" id="IPR036097">
    <property type="entry name" value="HisK_dim/P_sf"/>
</dbReference>
<name>A0ABR8BGP9_9NOSO</name>
<dbReference type="Pfam" id="PF01590">
    <property type="entry name" value="GAF"/>
    <property type="match status" value="1"/>
</dbReference>
<dbReference type="Gene3D" id="3.30.565.10">
    <property type="entry name" value="Histidine kinase-like ATPase, C-terminal domain"/>
    <property type="match status" value="1"/>
</dbReference>
<dbReference type="InterPro" id="IPR004358">
    <property type="entry name" value="Sig_transdc_His_kin-like_C"/>
</dbReference>
<dbReference type="Proteomes" id="UP000621307">
    <property type="component" value="Unassembled WGS sequence"/>
</dbReference>
<keyword evidence="9" id="KW-1185">Reference proteome</keyword>
<dbReference type="InterPro" id="IPR008271">
    <property type="entry name" value="Ser/Thr_kinase_AS"/>
</dbReference>
<dbReference type="Pfam" id="PF00069">
    <property type="entry name" value="Pkinase"/>
    <property type="match status" value="1"/>
</dbReference>
<dbReference type="InterPro" id="IPR011009">
    <property type="entry name" value="Kinase-like_dom_sf"/>
</dbReference>
<reference evidence="8 9" key="1">
    <citation type="journal article" date="2020" name="ISME J.">
        <title>Comparative genomics reveals insights into cyanobacterial evolution and habitat adaptation.</title>
        <authorList>
            <person name="Chen M.Y."/>
            <person name="Teng W.K."/>
            <person name="Zhao L."/>
            <person name="Hu C.X."/>
            <person name="Zhou Y.K."/>
            <person name="Han B.P."/>
            <person name="Song L.R."/>
            <person name="Shu W.S."/>
        </authorList>
    </citation>
    <scope>NUCLEOTIDE SEQUENCE [LARGE SCALE GENOMIC DNA]</scope>
    <source>
        <strain evidence="8 9">FACHB-3921</strain>
    </source>
</reference>
<dbReference type="RefSeq" id="WP_190568617.1">
    <property type="nucleotide sequence ID" value="NZ_JACJQL010000026.1"/>
</dbReference>
<dbReference type="InterPro" id="IPR041664">
    <property type="entry name" value="AAA_16"/>
</dbReference>
<evidence type="ECO:0000256" key="1">
    <source>
        <dbReference type="ARBA" id="ARBA00000085"/>
    </source>
</evidence>
<dbReference type="SUPFAM" id="SSF55874">
    <property type="entry name" value="ATPase domain of HSP90 chaperone/DNA topoisomerase II/histidine kinase"/>
    <property type="match status" value="1"/>
</dbReference>
<dbReference type="EC" id="2.7.13.3" evidence="2"/>
<feature type="domain" description="Histidine kinase" evidence="7">
    <location>
        <begin position="1723"/>
        <end position="1980"/>
    </location>
</feature>
<keyword evidence="4" id="KW-0808">Transferase</keyword>
<dbReference type="InterPro" id="IPR036890">
    <property type="entry name" value="HATPase_C_sf"/>
</dbReference>
<keyword evidence="4" id="KW-0418">Kinase</keyword>
<dbReference type="Gene3D" id="3.30.450.40">
    <property type="match status" value="2"/>
</dbReference>
<dbReference type="PROSITE" id="PS00108">
    <property type="entry name" value="PROTEIN_KINASE_ST"/>
    <property type="match status" value="1"/>
</dbReference>
<evidence type="ECO:0000256" key="2">
    <source>
        <dbReference type="ARBA" id="ARBA00012438"/>
    </source>
</evidence>
<dbReference type="InterPro" id="IPR003018">
    <property type="entry name" value="GAF"/>
</dbReference>
<dbReference type="SMART" id="SM00065">
    <property type="entry name" value="GAF"/>
    <property type="match status" value="2"/>
</dbReference>
<dbReference type="PRINTS" id="PR00344">
    <property type="entry name" value="BCTRLSENSOR"/>
</dbReference>
<evidence type="ECO:0000259" key="7">
    <source>
        <dbReference type="PROSITE" id="PS50109"/>
    </source>
</evidence>
<dbReference type="InterPro" id="IPR003594">
    <property type="entry name" value="HATPase_dom"/>
</dbReference>
<dbReference type="Pfam" id="PF02518">
    <property type="entry name" value="HATPase_c"/>
    <property type="match status" value="1"/>
</dbReference>
<comment type="caution">
    <text evidence="8">The sequence shown here is derived from an EMBL/GenBank/DDBJ whole genome shotgun (WGS) entry which is preliminary data.</text>
</comment>
<dbReference type="PANTHER" id="PTHR43642:SF1">
    <property type="entry name" value="HYBRID SIGNAL TRANSDUCTION HISTIDINE KINASE G"/>
    <property type="match status" value="1"/>
</dbReference>
<dbReference type="PROSITE" id="PS50011">
    <property type="entry name" value="PROTEIN_KINASE_DOM"/>
    <property type="match status" value="1"/>
</dbReference>
<evidence type="ECO:0000259" key="6">
    <source>
        <dbReference type="PROSITE" id="PS50011"/>
    </source>
</evidence>
<dbReference type="PANTHER" id="PTHR43642">
    <property type="entry name" value="HYBRID SIGNAL TRANSDUCTION HISTIDINE KINASE G"/>
    <property type="match status" value="1"/>
</dbReference>
<proteinExistence type="predicted"/>
<keyword evidence="5" id="KW-0902">Two-component regulatory system</keyword>
<dbReference type="SUPFAM" id="SSF52540">
    <property type="entry name" value="P-loop containing nucleoside triphosphate hydrolases"/>
    <property type="match status" value="1"/>
</dbReference>
<gene>
    <name evidence="8" type="ORF">H6G14_17375</name>
</gene>
<dbReference type="Pfam" id="PF13191">
    <property type="entry name" value="AAA_16"/>
    <property type="match status" value="1"/>
</dbReference>
<evidence type="ECO:0000256" key="4">
    <source>
        <dbReference type="ARBA" id="ARBA00022777"/>
    </source>
</evidence>
<evidence type="ECO:0000256" key="3">
    <source>
        <dbReference type="ARBA" id="ARBA00022553"/>
    </source>
</evidence>